<dbReference type="EMBL" id="EU971943">
    <property type="protein sequence ID" value="ACG44061.1"/>
    <property type="molecule type" value="mRNA"/>
</dbReference>
<reference evidence="1" key="1">
    <citation type="journal article" date="2009" name="Plant Mol. Biol.">
        <title>Insights into corn genes derived from large-scale cDNA sequencing.</title>
        <authorList>
            <person name="Alexandrov N.N."/>
            <person name="Brover V.V."/>
            <person name="Freidin S."/>
            <person name="Troukhan M.E."/>
            <person name="Tatarinova T.V."/>
            <person name="Zhang H."/>
            <person name="Swaller T.J."/>
            <person name="Lu Y.P."/>
            <person name="Bouck J."/>
            <person name="Flavell R.B."/>
            <person name="Feldmann K.A."/>
        </authorList>
    </citation>
    <scope>NUCLEOTIDE SEQUENCE</scope>
</reference>
<accession>B6U3X8</accession>
<organism evidence="1">
    <name type="scientific">Zea mays</name>
    <name type="common">Maize</name>
    <dbReference type="NCBI Taxonomy" id="4577"/>
    <lineage>
        <taxon>Eukaryota</taxon>
        <taxon>Viridiplantae</taxon>
        <taxon>Streptophyta</taxon>
        <taxon>Embryophyta</taxon>
        <taxon>Tracheophyta</taxon>
        <taxon>Spermatophyta</taxon>
        <taxon>Magnoliopsida</taxon>
        <taxon>Liliopsida</taxon>
        <taxon>Poales</taxon>
        <taxon>Poaceae</taxon>
        <taxon>PACMAD clade</taxon>
        <taxon>Panicoideae</taxon>
        <taxon>Andropogonodae</taxon>
        <taxon>Andropogoneae</taxon>
        <taxon>Tripsacinae</taxon>
        <taxon>Zea</taxon>
    </lineage>
</organism>
<protein>
    <submittedName>
        <fullName evidence="1">Uncharacterized protein</fullName>
    </submittedName>
</protein>
<proteinExistence type="evidence at transcript level"/>
<dbReference type="AlphaFoldDB" id="B6U3X8"/>
<sequence length="48" mass="5633">MSSLKRQSMYKRKLDSSVSQHKSCLKISSFKDLKEVILQYKKFVSSFS</sequence>
<name>B6U3X8_MAIZE</name>
<evidence type="ECO:0000313" key="1">
    <source>
        <dbReference type="EMBL" id="ACG44061.1"/>
    </source>
</evidence>